<organism evidence="17 18">
    <name type="scientific">Geothermobacter ehrlichii</name>
    <dbReference type="NCBI Taxonomy" id="213224"/>
    <lineage>
        <taxon>Bacteria</taxon>
        <taxon>Pseudomonadati</taxon>
        <taxon>Thermodesulfobacteriota</taxon>
        <taxon>Desulfuromonadia</taxon>
        <taxon>Desulfuromonadales</taxon>
        <taxon>Geothermobacteraceae</taxon>
        <taxon>Geothermobacter</taxon>
    </lineage>
</organism>
<dbReference type="GO" id="GO:0005886">
    <property type="term" value="C:plasma membrane"/>
    <property type="evidence" value="ECO:0007669"/>
    <property type="project" value="UniProtKB-SubCell"/>
</dbReference>
<dbReference type="NCBIfam" id="NF002352">
    <property type="entry name" value="PRK01318.1-3"/>
    <property type="match status" value="1"/>
</dbReference>
<feature type="transmembrane region" description="Helical" evidence="13">
    <location>
        <begin position="6"/>
        <end position="24"/>
    </location>
</feature>
<dbReference type="NCBIfam" id="TIGR03592">
    <property type="entry name" value="yidC_oxa1_cterm"/>
    <property type="match status" value="1"/>
</dbReference>
<feature type="transmembrane region" description="Helical" evidence="13">
    <location>
        <begin position="422"/>
        <end position="442"/>
    </location>
</feature>
<feature type="transmembrane region" description="Helical" evidence="13">
    <location>
        <begin position="498"/>
        <end position="523"/>
    </location>
</feature>
<feature type="domain" description="Membrane insertase YidC N-terminal" evidence="16">
    <location>
        <begin position="79"/>
        <end position="345"/>
    </location>
</feature>
<dbReference type="RefSeq" id="WP_148896310.1">
    <property type="nucleotide sequence ID" value="NZ_VNIB01000009.1"/>
</dbReference>
<reference evidence="17 18" key="1">
    <citation type="submission" date="2019-07" db="EMBL/GenBank/DDBJ databases">
        <title>Genomic Encyclopedia of Type Strains, Phase IV (KMG-IV): sequencing the most valuable type-strain genomes for metagenomic binning, comparative biology and taxonomic classification.</title>
        <authorList>
            <person name="Goeker M."/>
        </authorList>
    </citation>
    <scope>NUCLEOTIDE SEQUENCE [LARGE SCALE GENOMIC DNA]</scope>
    <source>
        <strain evidence="17 18">SS015</strain>
    </source>
</reference>
<evidence type="ECO:0000256" key="14">
    <source>
        <dbReference type="SAM" id="MobiDB-lite"/>
    </source>
</evidence>
<evidence type="ECO:0000313" key="17">
    <source>
        <dbReference type="EMBL" id="TYO97665.1"/>
    </source>
</evidence>
<name>A0A5D3WKJ2_9BACT</name>
<evidence type="ECO:0000256" key="1">
    <source>
        <dbReference type="ARBA" id="ARBA00004429"/>
    </source>
</evidence>
<keyword evidence="9 13" id="KW-0472">Membrane</keyword>
<evidence type="ECO:0000256" key="11">
    <source>
        <dbReference type="ARBA" id="ARBA00033245"/>
    </source>
</evidence>
<protein>
    <recommendedName>
        <fullName evidence="3 13">Membrane protein insertase YidC</fullName>
    </recommendedName>
    <alternativeName>
        <fullName evidence="12 13">Foldase YidC</fullName>
    </alternativeName>
    <alternativeName>
        <fullName evidence="11 13">Membrane integrase YidC</fullName>
    </alternativeName>
    <alternativeName>
        <fullName evidence="13">Membrane protein YidC</fullName>
    </alternativeName>
</protein>
<evidence type="ECO:0000256" key="8">
    <source>
        <dbReference type="ARBA" id="ARBA00022989"/>
    </source>
</evidence>
<feature type="domain" description="Membrane insertase YidC/Oxa/ALB C-terminal" evidence="15">
    <location>
        <begin position="359"/>
        <end position="537"/>
    </location>
</feature>
<dbReference type="Pfam" id="PF14849">
    <property type="entry name" value="YidC_periplas"/>
    <property type="match status" value="1"/>
</dbReference>
<dbReference type="InterPro" id="IPR019998">
    <property type="entry name" value="Membr_insert_YidC"/>
</dbReference>
<dbReference type="HAMAP" id="MF_01810">
    <property type="entry name" value="YidC_type1"/>
    <property type="match status" value="1"/>
</dbReference>
<keyword evidence="7 13" id="KW-0653">Protein transport</keyword>
<keyword evidence="6 13" id="KW-0812">Transmembrane</keyword>
<comment type="subunit">
    <text evidence="13">Interacts with the Sec translocase complex via SecD. Specifically interacts with transmembrane segments of nascent integral membrane proteins during membrane integration.</text>
</comment>
<keyword evidence="18" id="KW-1185">Reference proteome</keyword>
<comment type="function">
    <text evidence="13">Required for the insertion and/or proper folding and/or complex formation of integral membrane proteins into the membrane. Involved in integration of membrane proteins that insert both dependently and independently of the Sec translocase complex, as well as at least some lipoproteins. Aids folding of multispanning membrane proteins.</text>
</comment>
<dbReference type="PANTHER" id="PTHR12428:SF65">
    <property type="entry name" value="CYTOCHROME C OXIDASE ASSEMBLY PROTEIN COX18, MITOCHONDRIAL"/>
    <property type="match status" value="1"/>
</dbReference>
<evidence type="ECO:0000256" key="6">
    <source>
        <dbReference type="ARBA" id="ARBA00022692"/>
    </source>
</evidence>
<sequence length="540" mass="60421">MENRNTIIALVLMAVVWFGYNLLFPPAPVPSEKSAAPAVEQKAAAEHLDTAPASVPAPVLPPAAKSAAGMSADYVERTLTVENSLYRAKLTTSGGRLVSFSLKQYRQQAEPDSEPVVLHAAGDKTGLSLVTSGGESINLPADAPFQLLEGDGPIVLESGEQKQVVFRYVDAGSGLTVDKVFTFRGDEYLIDLEIRIANPGRQQLQGTLTLGLVHPWDESQNVSRYGFVGPATLVGEGLETDSVKSLKKESKTYSKPVWSGFETKYFITACVPLEKAADKVVLLYRNDSVVNNFVSPYLQLPPGQSLGLGYRLYFGPLDFEILKAAGHRLDKAIDLGFFTPIAAPLRVVLHFFHSYTGNWGLAIILLTVIIKLIFWPLTHKSYKSMREMQKIQPEMQKIREKFRHDRERMNKEMMSLYKEKRVNPMGGCLPMLVQIPVFFALYKVLMVDIALRHAPFIFWLNDLSAKDPYYITPIIMGVTMFIQQKMTPSSMDPTQAKVFMAMPIVFTFLFLNFPSGLVIYWLVNNILTIGQQYMIRRQYS</sequence>
<evidence type="ECO:0000256" key="7">
    <source>
        <dbReference type="ARBA" id="ARBA00022927"/>
    </source>
</evidence>
<comment type="caution">
    <text evidence="17">The sequence shown here is derived from an EMBL/GenBank/DDBJ whole genome shotgun (WGS) entry which is preliminary data.</text>
</comment>
<keyword evidence="4 13" id="KW-0813">Transport</keyword>
<keyword evidence="8 13" id="KW-1133">Transmembrane helix</keyword>
<dbReference type="NCBIfam" id="TIGR03593">
    <property type="entry name" value="yidC_nterm"/>
    <property type="match status" value="1"/>
</dbReference>
<dbReference type="Gene3D" id="2.70.98.90">
    <property type="match status" value="1"/>
</dbReference>
<feature type="transmembrane region" description="Helical" evidence="13">
    <location>
        <begin position="359"/>
        <end position="378"/>
    </location>
</feature>
<feature type="region of interest" description="Disordered" evidence="14">
    <location>
        <begin position="31"/>
        <end position="55"/>
    </location>
</feature>
<dbReference type="AlphaFoldDB" id="A0A5D3WKJ2"/>
<dbReference type="InterPro" id="IPR038221">
    <property type="entry name" value="YidC_periplasmic_sf"/>
</dbReference>
<dbReference type="CDD" id="cd20070">
    <property type="entry name" value="5TM_YidC_Alb3"/>
    <property type="match status" value="1"/>
</dbReference>
<dbReference type="GO" id="GO:0015031">
    <property type="term" value="P:protein transport"/>
    <property type="evidence" value="ECO:0007669"/>
    <property type="project" value="UniProtKB-KW"/>
</dbReference>
<evidence type="ECO:0000256" key="3">
    <source>
        <dbReference type="ARBA" id="ARBA00015325"/>
    </source>
</evidence>
<dbReference type="InterPro" id="IPR028053">
    <property type="entry name" value="Membr_insert_YidC_N"/>
</dbReference>
<evidence type="ECO:0000256" key="2">
    <source>
        <dbReference type="ARBA" id="ARBA00010527"/>
    </source>
</evidence>
<evidence type="ECO:0000256" key="5">
    <source>
        <dbReference type="ARBA" id="ARBA00022475"/>
    </source>
</evidence>
<dbReference type="CDD" id="cd19961">
    <property type="entry name" value="EcYidC-like_peri"/>
    <property type="match status" value="1"/>
</dbReference>
<evidence type="ECO:0000256" key="13">
    <source>
        <dbReference type="HAMAP-Rule" id="MF_01810"/>
    </source>
</evidence>
<dbReference type="Pfam" id="PF02096">
    <property type="entry name" value="60KD_IMP"/>
    <property type="match status" value="1"/>
</dbReference>
<gene>
    <name evidence="13" type="primary">yidC</name>
    <name evidence="17" type="ORF">EDC39_10968</name>
</gene>
<keyword evidence="5 13" id="KW-1003">Cell membrane</keyword>
<accession>A0A5D3WKJ2</accession>
<proteinExistence type="inferred from homology"/>
<dbReference type="PRINTS" id="PR01900">
    <property type="entry name" value="YIDCPROTEIN"/>
</dbReference>
<dbReference type="InterPro" id="IPR047196">
    <property type="entry name" value="YidC_ALB_C"/>
</dbReference>
<evidence type="ECO:0000313" key="18">
    <source>
        <dbReference type="Proteomes" id="UP000324159"/>
    </source>
</evidence>
<dbReference type="PRINTS" id="PR00701">
    <property type="entry name" value="60KDINNERMP"/>
</dbReference>
<evidence type="ECO:0000256" key="4">
    <source>
        <dbReference type="ARBA" id="ARBA00022448"/>
    </source>
</evidence>
<dbReference type="Proteomes" id="UP000324159">
    <property type="component" value="Unassembled WGS sequence"/>
</dbReference>
<evidence type="ECO:0000256" key="12">
    <source>
        <dbReference type="ARBA" id="ARBA00033342"/>
    </source>
</evidence>
<evidence type="ECO:0000259" key="15">
    <source>
        <dbReference type="Pfam" id="PF02096"/>
    </source>
</evidence>
<evidence type="ECO:0000256" key="9">
    <source>
        <dbReference type="ARBA" id="ARBA00023136"/>
    </source>
</evidence>
<evidence type="ECO:0000256" key="10">
    <source>
        <dbReference type="ARBA" id="ARBA00023186"/>
    </source>
</evidence>
<comment type="subcellular location">
    <subcellularLocation>
        <location evidence="1">Cell inner membrane</location>
        <topology evidence="1">Multi-pass membrane protein</topology>
    </subcellularLocation>
    <subcellularLocation>
        <location evidence="13">Cell membrane</location>
        <topology evidence="13">Multi-pass membrane protein</topology>
    </subcellularLocation>
</comment>
<dbReference type="GO" id="GO:0051205">
    <property type="term" value="P:protein insertion into membrane"/>
    <property type="evidence" value="ECO:0007669"/>
    <property type="project" value="TreeGrafter"/>
</dbReference>
<dbReference type="EMBL" id="VNIB01000009">
    <property type="protein sequence ID" value="TYO97665.1"/>
    <property type="molecule type" value="Genomic_DNA"/>
</dbReference>
<evidence type="ECO:0000259" key="16">
    <source>
        <dbReference type="Pfam" id="PF14849"/>
    </source>
</evidence>
<dbReference type="InterPro" id="IPR001708">
    <property type="entry name" value="YidC/ALB3/OXA1/COX18"/>
</dbReference>
<comment type="similarity">
    <text evidence="2 13">Belongs to the OXA1/ALB3/YidC family. Type 1 subfamily.</text>
</comment>
<keyword evidence="10 13" id="KW-0143">Chaperone</keyword>
<dbReference type="GO" id="GO:0032977">
    <property type="term" value="F:membrane insertase activity"/>
    <property type="evidence" value="ECO:0007669"/>
    <property type="project" value="InterPro"/>
</dbReference>
<dbReference type="PANTHER" id="PTHR12428">
    <property type="entry name" value="OXA1"/>
    <property type="match status" value="1"/>
</dbReference>
<dbReference type="OrthoDB" id="9780552at2"/>
<dbReference type="InterPro" id="IPR028055">
    <property type="entry name" value="YidC/Oxa/ALB_C"/>
</dbReference>